<dbReference type="EC" id="2.4.-.-" evidence="5"/>
<dbReference type="AlphaFoldDB" id="B0P6V5"/>
<dbReference type="InterPro" id="IPR001173">
    <property type="entry name" value="Glyco_trans_2-like"/>
</dbReference>
<dbReference type="InterPro" id="IPR029044">
    <property type="entry name" value="Nucleotide-diphossugar_trans"/>
</dbReference>
<dbReference type="eggNOG" id="COG1215">
    <property type="taxonomic scope" value="Bacteria"/>
</dbReference>
<evidence type="ECO:0000313" key="5">
    <source>
        <dbReference type="EMBL" id="EDS12930.1"/>
    </source>
</evidence>
<evidence type="ECO:0000256" key="3">
    <source>
        <dbReference type="ARBA" id="ARBA00022679"/>
    </source>
</evidence>
<dbReference type="Pfam" id="PF00535">
    <property type="entry name" value="Glycos_transf_2"/>
    <property type="match status" value="1"/>
</dbReference>
<gene>
    <name evidence="5" type="ORF">ANACOL_00483</name>
</gene>
<dbReference type="HOGENOM" id="CLU_025996_0_9_9"/>
<accession>B0P6V5</accession>
<comment type="caution">
    <text evidence="5">The sequence shown here is derived from an EMBL/GenBank/DDBJ whole genome shotgun (WGS) entry which is preliminary data.</text>
</comment>
<feature type="domain" description="Glycosyltransferase 2-like" evidence="4">
    <location>
        <begin position="12"/>
        <end position="175"/>
    </location>
</feature>
<comment type="similarity">
    <text evidence="1">Belongs to the glycosyltransferase 2 family.</text>
</comment>
<sequence length="282" mass="32721">MEIENSQSPPYSVLMATYCGEKAAYLHRSIESILNQTVPADDFVLVCDGPLTPELDAELEYWQTKTDILNLLRLPKSEGLGNALNKGLAMCRNELVARMDSDDISCPDRCQKQLHAFSVHNVEIISGIVEEFESMPGDCARRRLVPEQPEEIIRYARSRNPFNHPCVMFKKSAVESVGSYRTCMQYEDYDLWVRMFQSGMQGYNIQNTLLWMRVGNGFYRRRSGFDYFKKGLSFQRRLLRTGFISRGRFLWNVICRFTVQSLPLDLCERFYRHFLRSGGPCR</sequence>
<evidence type="ECO:0000256" key="2">
    <source>
        <dbReference type="ARBA" id="ARBA00022676"/>
    </source>
</evidence>
<keyword evidence="2 5" id="KW-0328">Glycosyltransferase</keyword>
<keyword evidence="3 5" id="KW-0808">Transferase</keyword>
<dbReference type="Gene3D" id="3.90.550.10">
    <property type="entry name" value="Spore Coat Polysaccharide Biosynthesis Protein SpsA, Chain A"/>
    <property type="match status" value="1"/>
</dbReference>
<dbReference type="RefSeq" id="WP_006873892.1">
    <property type="nucleotide sequence ID" value="NZ_DS544175.1"/>
</dbReference>
<dbReference type="PANTHER" id="PTHR43685">
    <property type="entry name" value="GLYCOSYLTRANSFERASE"/>
    <property type="match status" value="1"/>
</dbReference>
<name>B0P6V5_9FIRM</name>
<dbReference type="InterPro" id="IPR050834">
    <property type="entry name" value="Glycosyltransf_2"/>
</dbReference>
<keyword evidence="6" id="KW-1185">Reference proteome</keyword>
<evidence type="ECO:0000313" key="6">
    <source>
        <dbReference type="Proteomes" id="UP000003803"/>
    </source>
</evidence>
<dbReference type="EMBL" id="ABGD02000005">
    <property type="protein sequence ID" value="EDS12930.1"/>
    <property type="molecule type" value="Genomic_DNA"/>
</dbReference>
<dbReference type="Proteomes" id="UP000003803">
    <property type="component" value="Unassembled WGS sequence"/>
</dbReference>
<dbReference type="PANTHER" id="PTHR43685:SF5">
    <property type="entry name" value="GLYCOSYLTRANSFERASE EPSE-RELATED"/>
    <property type="match status" value="1"/>
</dbReference>
<reference evidence="5" key="2">
    <citation type="submission" date="2013-09" db="EMBL/GenBank/DDBJ databases">
        <title>Draft genome sequence of Anaerotruncus colihominis(DSM 17241).</title>
        <authorList>
            <person name="Sudarsanam P."/>
            <person name="Ley R."/>
            <person name="Guruge J."/>
            <person name="Turnbaugh P.J."/>
            <person name="Mahowald M."/>
            <person name="Liep D."/>
            <person name="Gordon J."/>
        </authorList>
    </citation>
    <scope>NUCLEOTIDE SEQUENCE</scope>
    <source>
        <strain evidence="5">DSM 17241</strain>
    </source>
</reference>
<organism evidence="5 6">
    <name type="scientific">Anaerotruncus colihominis DSM 17241</name>
    <dbReference type="NCBI Taxonomy" id="445972"/>
    <lineage>
        <taxon>Bacteria</taxon>
        <taxon>Bacillati</taxon>
        <taxon>Bacillota</taxon>
        <taxon>Clostridia</taxon>
        <taxon>Eubacteriales</taxon>
        <taxon>Oscillospiraceae</taxon>
        <taxon>Anaerotruncus</taxon>
    </lineage>
</organism>
<evidence type="ECO:0000256" key="1">
    <source>
        <dbReference type="ARBA" id="ARBA00006739"/>
    </source>
</evidence>
<dbReference type="GO" id="GO:0016757">
    <property type="term" value="F:glycosyltransferase activity"/>
    <property type="evidence" value="ECO:0007669"/>
    <property type="project" value="UniProtKB-KW"/>
</dbReference>
<reference evidence="5" key="1">
    <citation type="submission" date="2007-11" db="EMBL/GenBank/DDBJ databases">
        <authorList>
            <person name="Fulton L."/>
            <person name="Clifton S."/>
            <person name="Fulton B."/>
            <person name="Xu J."/>
            <person name="Minx P."/>
            <person name="Pepin K.H."/>
            <person name="Johnson M."/>
            <person name="Thiruvilangam P."/>
            <person name="Bhonagiri V."/>
            <person name="Nash W.E."/>
            <person name="Mardis E.R."/>
            <person name="Wilson R.K."/>
        </authorList>
    </citation>
    <scope>NUCLEOTIDE SEQUENCE [LARGE SCALE GENOMIC DNA]</scope>
    <source>
        <strain evidence="5">DSM 17241</strain>
    </source>
</reference>
<dbReference type="GeneID" id="72463145"/>
<dbReference type="SUPFAM" id="SSF53448">
    <property type="entry name" value="Nucleotide-diphospho-sugar transferases"/>
    <property type="match status" value="1"/>
</dbReference>
<proteinExistence type="inferred from homology"/>
<protein>
    <submittedName>
        <fullName evidence="5">Glycosyltransferase, group 2 family protein</fullName>
        <ecNumber evidence="5">2.4.-.-</ecNumber>
    </submittedName>
</protein>
<evidence type="ECO:0000259" key="4">
    <source>
        <dbReference type="Pfam" id="PF00535"/>
    </source>
</evidence>
<dbReference type="CAZy" id="GT2">
    <property type="family name" value="Glycosyltransferase Family 2"/>
</dbReference>